<evidence type="ECO:0000313" key="3">
    <source>
        <dbReference type="Proteomes" id="UP000774326"/>
    </source>
</evidence>
<sequence length="91" mass="9980">MYETKLGTNQSLGLNSSEPTKSLSGVNEVVEDFGTASKFEEEPVLLLLIDRDVPMVEGFSSSSSPSWSLINSYSFVNSSSDWDVMISICFD</sequence>
<comment type="caution">
    <text evidence="2">The sequence shown here is derived from an EMBL/GenBank/DDBJ whole genome shotgun (WGS) entry which is preliminary data.</text>
</comment>
<reference evidence="2" key="1">
    <citation type="journal article" date="2021" name="Open Biol.">
        <title>Shared evolutionary footprints suggest mitochondrial oxidative damage underlies multiple complex I losses in fungi.</title>
        <authorList>
            <person name="Schikora-Tamarit M.A."/>
            <person name="Marcet-Houben M."/>
            <person name="Nosek J."/>
            <person name="Gabaldon T."/>
        </authorList>
    </citation>
    <scope>NUCLEOTIDE SEQUENCE</scope>
    <source>
        <strain evidence="2">CBS2887</strain>
    </source>
</reference>
<evidence type="ECO:0000256" key="1">
    <source>
        <dbReference type="SAM" id="MobiDB-lite"/>
    </source>
</evidence>
<protein>
    <submittedName>
        <fullName evidence="2">Uncharacterized protein</fullName>
    </submittedName>
</protein>
<keyword evidence="3" id="KW-1185">Reference proteome</keyword>
<name>A0A9P8Q9C5_WICPI</name>
<organism evidence="2 3">
    <name type="scientific">Wickerhamomyces pijperi</name>
    <name type="common">Yeast</name>
    <name type="synonym">Pichia pijperi</name>
    <dbReference type="NCBI Taxonomy" id="599730"/>
    <lineage>
        <taxon>Eukaryota</taxon>
        <taxon>Fungi</taxon>
        <taxon>Dikarya</taxon>
        <taxon>Ascomycota</taxon>
        <taxon>Saccharomycotina</taxon>
        <taxon>Saccharomycetes</taxon>
        <taxon>Phaffomycetales</taxon>
        <taxon>Wickerhamomycetaceae</taxon>
        <taxon>Wickerhamomyces</taxon>
    </lineage>
</organism>
<evidence type="ECO:0000313" key="2">
    <source>
        <dbReference type="EMBL" id="KAH3686777.1"/>
    </source>
</evidence>
<proteinExistence type="predicted"/>
<accession>A0A9P8Q9C5</accession>
<dbReference type="Proteomes" id="UP000774326">
    <property type="component" value="Unassembled WGS sequence"/>
</dbReference>
<feature type="region of interest" description="Disordered" evidence="1">
    <location>
        <begin position="1"/>
        <end position="22"/>
    </location>
</feature>
<dbReference type="EMBL" id="JAEUBG010001205">
    <property type="protein sequence ID" value="KAH3686777.1"/>
    <property type="molecule type" value="Genomic_DNA"/>
</dbReference>
<gene>
    <name evidence="2" type="ORF">WICPIJ_002256</name>
</gene>
<reference evidence="2" key="2">
    <citation type="submission" date="2021-01" db="EMBL/GenBank/DDBJ databases">
        <authorList>
            <person name="Schikora-Tamarit M.A."/>
        </authorList>
    </citation>
    <scope>NUCLEOTIDE SEQUENCE</scope>
    <source>
        <strain evidence="2">CBS2887</strain>
    </source>
</reference>
<dbReference type="AlphaFoldDB" id="A0A9P8Q9C5"/>